<evidence type="ECO:0000256" key="1">
    <source>
        <dbReference type="SAM" id="Phobius"/>
    </source>
</evidence>
<reference evidence="2 3" key="1">
    <citation type="submission" date="2017-05" db="EMBL/GenBank/DDBJ databases">
        <title>Vagococcus spp. assemblies.</title>
        <authorList>
            <person name="Gulvik C.A."/>
        </authorList>
    </citation>
    <scope>NUCLEOTIDE SEQUENCE [LARGE SCALE GENOMIC DNA]</scope>
    <source>
        <strain evidence="2 3">LMG 24798</strain>
    </source>
</reference>
<gene>
    <name evidence="2" type="ORF">CBF27_07120</name>
</gene>
<name>A0A430AUK3_9ENTE</name>
<protein>
    <submittedName>
        <fullName evidence="2">Uncharacterized protein</fullName>
    </submittedName>
</protein>
<comment type="caution">
    <text evidence="2">The sequence shown here is derived from an EMBL/GenBank/DDBJ whole genome shotgun (WGS) entry which is preliminary data.</text>
</comment>
<sequence length="92" mass="10812">MILFKTILPVIFGGGSAYLLYLLVRSFFPLKTNHLWKELVFIGFLPVMTTPSYSNEGVEVLMFFSQRLPCQWYWHSKGRLCKKSLLPLFCFR</sequence>
<evidence type="ECO:0000313" key="3">
    <source>
        <dbReference type="Proteomes" id="UP000286773"/>
    </source>
</evidence>
<proteinExistence type="predicted"/>
<evidence type="ECO:0000313" key="2">
    <source>
        <dbReference type="EMBL" id="RSU11726.1"/>
    </source>
</evidence>
<dbReference type="RefSeq" id="WP_126813638.1">
    <property type="nucleotide sequence ID" value="NZ_NGKC01000007.1"/>
</dbReference>
<dbReference type="Proteomes" id="UP000286773">
    <property type="component" value="Unassembled WGS sequence"/>
</dbReference>
<dbReference type="EMBL" id="NGKC01000007">
    <property type="protein sequence ID" value="RSU11726.1"/>
    <property type="molecule type" value="Genomic_DNA"/>
</dbReference>
<keyword evidence="1" id="KW-1133">Transmembrane helix</keyword>
<accession>A0A430AUK3</accession>
<keyword evidence="1" id="KW-0472">Membrane</keyword>
<organism evidence="2 3">
    <name type="scientific">Vagococcus acidifermentans</name>
    <dbReference type="NCBI Taxonomy" id="564710"/>
    <lineage>
        <taxon>Bacteria</taxon>
        <taxon>Bacillati</taxon>
        <taxon>Bacillota</taxon>
        <taxon>Bacilli</taxon>
        <taxon>Lactobacillales</taxon>
        <taxon>Enterococcaceae</taxon>
        <taxon>Vagococcus</taxon>
    </lineage>
</organism>
<dbReference type="AlphaFoldDB" id="A0A430AUK3"/>
<keyword evidence="1" id="KW-0812">Transmembrane</keyword>
<feature type="transmembrane region" description="Helical" evidence="1">
    <location>
        <begin position="6"/>
        <end position="24"/>
    </location>
</feature>
<keyword evidence="3" id="KW-1185">Reference proteome</keyword>